<dbReference type="Proteomes" id="UP000182740">
    <property type="component" value="Unassembled WGS sequence"/>
</dbReference>
<dbReference type="InterPro" id="IPR024344">
    <property type="entry name" value="MDMPI_metal-binding"/>
</dbReference>
<dbReference type="InterPro" id="IPR034660">
    <property type="entry name" value="DinB/YfiT-like"/>
</dbReference>
<dbReference type="NCBIfam" id="TIGR03086">
    <property type="entry name" value="TIGR03086 family metal-binding protein"/>
    <property type="match status" value="1"/>
</dbReference>
<dbReference type="GO" id="GO:0046872">
    <property type="term" value="F:metal ion binding"/>
    <property type="evidence" value="ECO:0007669"/>
    <property type="project" value="InterPro"/>
</dbReference>
<keyword evidence="3" id="KW-1185">Reference proteome</keyword>
<evidence type="ECO:0000259" key="1">
    <source>
        <dbReference type="Pfam" id="PF11716"/>
    </source>
</evidence>
<name>A0A1K1SSI0_9PSEU</name>
<dbReference type="OrthoDB" id="5185819at2"/>
<dbReference type="SUPFAM" id="SSF109854">
    <property type="entry name" value="DinB/YfiT-like putative metalloenzymes"/>
    <property type="match status" value="1"/>
</dbReference>
<accession>A0A1K1SSI0</accession>
<reference evidence="3" key="1">
    <citation type="submission" date="2016-11" db="EMBL/GenBank/DDBJ databases">
        <authorList>
            <person name="Varghese N."/>
            <person name="Submissions S."/>
        </authorList>
    </citation>
    <scope>NUCLEOTIDE SEQUENCE [LARGE SCALE GENOMIC DNA]</scope>
    <source>
        <strain evidence="3">DSM 44671</strain>
    </source>
</reference>
<dbReference type="InterPro" id="IPR017517">
    <property type="entry name" value="Maleyloyr_isom"/>
</dbReference>
<dbReference type="NCBIfam" id="TIGR03083">
    <property type="entry name" value="maleylpyruvate isomerase family mycothiol-dependent enzyme"/>
    <property type="match status" value="1"/>
</dbReference>
<proteinExistence type="predicted"/>
<evidence type="ECO:0000313" key="2">
    <source>
        <dbReference type="EMBL" id="SFW87246.1"/>
    </source>
</evidence>
<dbReference type="RefSeq" id="WP_072479922.1">
    <property type="nucleotide sequence ID" value="NZ_FPJG01000006.1"/>
</dbReference>
<evidence type="ECO:0000313" key="3">
    <source>
        <dbReference type="Proteomes" id="UP000182740"/>
    </source>
</evidence>
<dbReference type="Gene3D" id="1.20.120.450">
    <property type="entry name" value="dinb family like domain"/>
    <property type="match status" value="1"/>
</dbReference>
<dbReference type="AlphaFoldDB" id="A0A1K1SSI0"/>
<dbReference type="STRING" id="546364.SAMN04489730_6626"/>
<dbReference type="Pfam" id="PF11716">
    <property type="entry name" value="MDMPI_N"/>
    <property type="match status" value="1"/>
</dbReference>
<organism evidence="2 3">
    <name type="scientific">Amycolatopsis australiensis</name>
    <dbReference type="NCBI Taxonomy" id="546364"/>
    <lineage>
        <taxon>Bacteria</taxon>
        <taxon>Bacillati</taxon>
        <taxon>Actinomycetota</taxon>
        <taxon>Actinomycetes</taxon>
        <taxon>Pseudonocardiales</taxon>
        <taxon>Pseudonocardiaceae</taxon>
        <taxon>Amycolatopsis</taxon>
    </lineage>
</organism>
<feature type="domain" description="Mycothiol-dependent maleylpyruvate isomerase metal-binding" evidence="1">
    <location>
        <begin position="8"/>
        <end position="132"/>
    </location>
</feature>
<gene>
    <name evidence="2" type="ORF">SAMN04489730_6626</name>
</gene>
<dbReference type="InterPro" id="IPR017520">
    <property type="entry name" value="CHP03086"/>
</dbReference>
<protein>
    <submittedName>
        <fullName evidence="2">TIGR03086 family protein</fullName>
    </submittedName>
</protein>
<dbReference type="EMBL" id="FPJG01000006">
    <property type="protein sequence ID" value="SFW87246.1"/>
    <property type="molecule type" value="Genomic_DNA"/>
</dbReference>
<sequence>MDTMDLYRRAQDGFGTVLAAVPADRWDAPSACAEWSVRDVAGHVVWGQHQLAAWATGEHYAETAGAPGAPHPAVLAGADPVATWRAARAASAATLTEEALHHRITLPGLGDIPLAGVVTLLITDLVAHRWDIGSATGQDVRLEPDLVAVAFDWARANVVRRPGFFGPELDAPAGADEQTRLLAFLGRRA</sequence>